<feature type="region of interest" description="Disordered" evidence="1">
    <location>
        <begin position="1"/>
        <end position="24"/>
    </location>
</feature>
<comment type="caution">
    <text evidence="2">The sequence shown here is derived from an EMBL/GenBank/DDBJ whole genome shotgun (WGS) entry which is preliminary data.</text>
</comment>
<protein>
    <submittedName>
        <fullName evidence="2">Uncharacterized protein</fullName>
    </submittedName>
</protein>
<organism evidence="2 3">
    <name type="scientific">Crenichthys baileyi</name>
    <name type="common">White River springfish</name>
    <dbReference type="NCBI Taxonomy" id="28760"/>
    <lineage>
        <taxon>Eukaryota</taxon>
        <taxon>Metazoa</taxon>
        <taxon>Chordata</taxon>
        <taxon>Craniata</taxon>
        <taxon>Vertebrata</taxon>
        <taxon>Euteleostomi</taxon>
        <taxon>Actinopterygii</taxon>
        <taxon>Neopterygii</taxon>
        <taxon>Teleostei</taxon>
        <taxon>Neoteleostei</taxon>
        <taxon>Acanthomorphata</taxon>
        <taxon>Ovalentaria</taxon>
        <taxon>Atherinomorphae</taxon>
        <taxon>Cyprinodontiformes</taxon>
        <taxon>Goodeidae</taxon>
        <taxon>Crenichthys</taxon>
    </lineage>
</organism>
<dbReference type="AlphaFoldDB" id="A0AAV9RNA7"/>
<gene>
    <name evidence="2" type="ORF">CRENBAI_006387</name>
</gene>
<evidence type="ECO:0000313" key="2">
    <source>
        <dbReference type="EMBL" id="KAK5610359.1"/>
    </source>
</evidence>
<reference evidence="2 3" key="1">
    <citation type="submission" date="2021-06" db="EMBL/GenBank/DDBJ databases">
        <authorList>
            <person name="Palmer J.M."/>
        </authorList>
    </citation>
    <scope>NUCLEOTIDE SEQUENCE [LARGE SCALE GENOMIC DNA]</scope>
    <source>
        <strain evidence="2 3">MEX-2019</strain>
        <tissue evidence="2">Muscle</tissue>
    </source>
</reference>
<accession>A0AAV9RNA7</accession>
<evidence type="ECO:0000256" key="1">
    <source>
        <dbReference type="SAM" id="MobiDB-lite"/>
    </source>
</evidence>
<dbReference type="EMBL" id="JAHHUM010001588">
    <property type="protein sequence ID" value="KAK5610359.1"/>
    <property type="molecule type" value="Genomic_DNA"/>
</dbReference>
<feature type="compositionally biased region" description="Polar residues" evidence="1">
    <location>
        <begin position="7"/>
        <end position="24"/>
    </location>
</feature>
<proteinExistence type="predicted"/>
<feature type="region of interest" description="Disordered" evidence="1">
    <location>
        <begin position="51"/>
        <end position="101"/>
    </location>
</feature>
<name>A0AAV9RNA7_9TELE</name>
<dbReference type="Proteomes" id="UP001311232">
    <property type="component" value="Unassembled WGS sequence"/>
</dbReference>
<evidence type="ECO:0000313" key="3">
    <source>
        <dbReference type="Proteomes" id="UP001311232"/>
    </source>
</evidence>
<sequence length="101" mass="10581">MGPGTACLNQATLGTVPTDGSTDPWSNLTQNCIFPSGDSAMKEVEEAKLEKDLKCEQGSRDYASNNASWKPPPGGAPGTSQREDTEGMAQDGLGDYVSQLA</sequence>
<keyword evidence="3" id="KW-1185">Reference proteome</keyword>